<dbReference type="SUPFAM" id="SSF103088">
    <property type="entry name" value="OmpA-like"/>
    <property type="match status" value="1"/>
</dbReference>
<comment type="caution">
    <text evidence="11">The sequence shown here is derived from an EMBL/GenBank/DDBJ whole genome shotgun (WGS) entry which is preliminary data.</text>
</comment>
<keyword evidence="3" id="KW-1003">Cell membrane</keyword>
<dbReference type="PROSITE" id="PS51123">
    <property type="entry name" value="OMPA_2"/>
    <property type="match status" value="1"/>
</dbReference>
<dbReference type="InterPro" id="IPR025713">
    <property type="entry name" value="MotB-like_N_dom"/>
</dbReference>
<evidence type="ECO:0000256" key="6">
    <source>
        <dbReference type="ARBA" id="ARBA00023136"/>
    </source>
</evidence>
<evidence type="ECO:0000313" key="11">
    <source>
        <dbReference type="EMBL" id="PSJ46245.1"/>
    </source>
</evidence>
<dbReference type="InterPro" id="IPR006665">
    <property type="entry name" value="OmpA-like"/>
</dbReference>
<organism evidence="11 12">
    <name type="scientific">Zobellella endophytica</name>
    <dbReference type="NCBI Taxonomy" id="2116700"/>
    <lineage>
        <taxon>Bacteria</taxon>
        <taxon>Pseudomonadati</taxon>
        <taxon>Pseudomonadota</taxon>
        <taxon>Gammaproteobacteria</taxon>
        <taxon>Aeromonadales</taxon>
        <taxon>Aeromonadaceae</taxon>
        <taxon>Zobellella</taxon>
    </lineage>
</organism>
<evidence type="ECO:0000313" key="12">
    <source>
        <dbReference type="Proteomes" id="UP000240243"/>
    </source>
</evidence>
<dbReference type="CDD" id="cd07185">
    <property type="entry name" value="OmpA_C-like"/>
    <property type="match status" value="1"/>
</dbReference>
<dbReference type="Pfam" id="PF00691">
    <property type="entry name" value="OmpA"/>
    <property type="match status" value="1"/>
</dbReference>
<name>A0A2P7R7P4_9GAMM</name>
<evidence type="ECO:0000256" key="9">
    <source>
        <dbReference type="SAM" id="Phobius"/>
    </source>
</evidence>
<feature type="region of interest" description="Disordered" evidence="8">
    <location>
        <begin position="72"/>
        <end position="95"/>
    </location>
</feature>
<dbReference type="OrthoDB" id="9815217at2"/>
<evidence type="ECO:0000256" key="2">
    <source>
        <dbReference type="ARBA" id="ARBA00008914"/>
    </source>
</evidence>
<accession>A0A2P7R7P4</accession>
<comment type="similarity">
    <text evidence="2">Belongs to the MotB family.</text>
</comment>
<feature type="compositionally biased region" description="Low complexity" evidence="8">
    <location>
        <begin position="73"/>
        <end position="95"/>
    </location>
</feature>
<evidence type="ECO:0000256" key="5">
    <source>
        <dbReference type="ARBA" id="ARBA00022989"/>
    </source>
</evidence>
<evidence type="ECO:0000256" key="4">
    <source>
        <dbReference type="ARBA" id="ARBA00022692"/>
    </source>
</evidence>
<keyword evidence="6 7" id="KW-0472">Membrane</keyword>
<evidence type="ECO:0000259" key="10">
    <source>
        <dbReference type="PROSITE" id="PS51123"/>
    </source>
</evidence>
<feature type="domain" description="OmpA-like" evidence="10">
    <location>
        <begin position="126"/>
        <end position="246"/>
    </location>
</feature>
<feature type="transmembrane region" description="Helical" evidence="9">
    <location>
        <begin position="20"/>
        <end position="39"/>
    </location>
</feature>
<dbReference type="EMBL" id="PXYG01000002">
    <property type="protein sequence ID" value="PSJ46245.1"/>
    <property type="molecule type" value="Genomic_DNA"/>
</dbReference>
<dbReference type="GO" id="GO:0005886">
    <property type="term" value="C:plasma membrane"/>
    <property type="evidence" value="ECO:0007669"/>
    <property type="project" value="UniProtKB-SubCell"/>
</dbReference>
<gene>
    <name evidence="11" type="ORF">C7H85_06265</name>
</gene>
<proteinExistence type="inferred from homology"/>
<dbReference type="InterPro" id="IPR050330">
    <property type="entry name" value="Bact_OuterMem_StrucFunc"/>
</dbReference>
<dbReference type="Gene3D" id="3.30.1330.60">
    <property type="entry name" value="OmpA-like domain"/>
    <property type="match status" value="1"/>
</dbReference>
<comment type="subcellular location">
    <subcellularLocation>
        <location evidence="1">Cell membrane</location>
        <topology evidence="1">Single-pass membrane protein</topology>
    </subcellularLocation>
</comment>
<dbReference type="InterPro" id="IPR036737">
    <property type="entry name" value="OmpA-like_sf"/>
</dbReference>
<dbReference type="RefSeq" id="WP_106728862.1">
    <property type="nucleotide sequence ID" value="NZ_PXYG01000002.1"/>
</dbReference>
<evidence type="ECO:0000256" key="7">
    <source>
        <dbReference type="PROSITE-ProRule" id="PRU00473"/>
    </source>
</evidence>
<dbReference type="PANTHER" id="PTHR30329:SF20">
    <property type="entry name" value="EXPORTED PROTEIN"/>
    <property type="match status" value="1"/>
</dbReference>
<dbReference type="PANTHER" id="PTHR30329">
    <property type="entry name" value="STATOR ELEMENT OF FLAGELLAR MOTOR COMPLEX"/>
    <property type="match status" value="1"/>
</dbReference>
<keyword evidence="4 9" id="KW-0812">Transmembrane</keyword>
<protein>
    <submittedName>
        <fullName evidence="11">Cell envelope biogenesis protein OmpA</fullName>
    </submittedName>
</protein>
<dbReference type="Pfam" id="PF13677">
    <property type="entry name" value="MotB_plug"/>
    <property type="match status" value="1"/>
</dbReference>
<sequence>MKRRSLLRRPHSAGLDRWLVSYADYMTLVFALFVVLYAIHASNSDEQQPLLAGMQQALTRLGGVPPVTVSSGLALAEPSSPSEAPPAGAEAPPAPEQAALAEIGQGLSEQLAPLLEQQLVSLEQQGDWLSLHIDGGLLFASGSALLGPNGAPLLGSVVPALQRANHFIRVKGYADALPISNELYASNWQLSAERARVVLEWLAGAGIAQPRLALEAYGAQHSRDEARGEAGRTMNRRVEIAVSARQWQPTPSLPSRPLEETDAGGIRVYELPGGGIRISTGQD</sequence>
<dbReference type="Proteomes" id="UP000240243">
    <property type="component" value="Unassembled WGS sequence"/>
</dbReference>
<evidence type="ECO:0000256" key="8">
    <source>
        <dbReference type="SAM" id="MobiDB-lite"/>
    </source>
</evidence>
<keyword evidence="12" id="KW-1185">Reference proteome</keyword>
<evidence type="ECO:0000256" key="1">
    <source>
        <dbReference type="ARBA" id="ARBA00004162"/>
    </source>
</evidence>
<evidence type="ECO:0000256" key="3">
    <source>
        <dbReference type="ARBA" id="ARBA00022475"/>
    </source>
</evidence>
<dbReference type="AlphaFoldDB" id="A0A2P7R7P4"/>
<keyword evidence="5 9" id="KW-1133">Transmembrane helix</keyword>
<reference evidence="11 12" key="1">
    <citation type="submission" date="2018-03" db="EMBL/GenBank/DDBJ databases">
        <title>The draft genome of Zobellella sp. 59N8.</title>
        <authorList>
            <person name="Liu L."/>
            <person name="Li L."/>
            <person name="Zhang X."/>
            <person name="Liang L."/>
            <person name="Wang T."/>
        </authorList>
    </citation>
    <scope>NUCLEOTIDE SEQUENCE [LARGE SCALE GENOMIC DNA]</scope>
    <source>
        <strain evidence="11 12">59N8</strain>
    </source>
</reference>